<proteinExistence type="predicted"/>
<evidence type="ECO:0000313" key="2">
    <source>
        <dbReference type="Proteomes" id="UP000187455"/>
    </source>
</evidence>
<organism evidence="1 2">
    <name type="scientific">Smittium mucronatum</name>
    <dbReference type="NCBI Taxonomy" id="133383"/>
    <lineage>
        <taxon>Eukaryota</taxon>
        <taxon>Fungi</taxon>
        <taxon>Fungi incertae sedis</taxon>
        <taxon>Zoopagomycota</taxon>
        <taxon>Kickxellomycotina</taxon>
        <taxon>Harpellomycetes</taxon>
        <taxon>Harpellales</taxon>
        <taxon>Legeriomycetaceae</taxon>
        <taxon>Smittium</taxon>
    </lineage>
</organism>
<dbReference type="Proteomes" id="UP000187455">
    <property type="component" value="Unassembled WGS sequence"/>
</dbReference>
<accession>A0A1R0H294</accession>
<reference evidence="1 2" key="1">
    <citation type="journal article" date="2016" name="Mol. Biol. Evol.">
        <title>Genome-Wide Survey of Gut Fungi (Harpellales) Reveals the First Horizontally Transferred Ubiquitin Gene from a Mosquito Host.</title>
        <authorList>
            <person name="Wang Y."/>
            <person name="White M.M."/>
            <person name="Kvist S."/>
            <person name="Moncalvo J.M."/>
        </authorList>
    </citation>
    <scope>NUCLEOTIDE SEQUENCE [LARGE SCALE GENOMIC DNA]</scope>
    <source>
        <strain evidence="1 2">ALG-7-W6</strain>
    </source>
</reference>
<evidence type="ECO:0000313" key="1">
    <source>
        <dbReference type="EMBL" id="OLY83227.1"/>
    </source>
</evidence>
<keyword evidence="2" id="KW-1185">Reference proteome</keyword>
<comment type="caution">
    <text evidence="1">The sequence shown here is derived from an EMBL/GenBank/DDBJ whole genome shotgun (WGS) entry which is preliminary data.</text>
</comment>
<sequence length="99" mass="10103">MVGSDNMSSGNEVVDIGHGGSINGGEISNFSASGVVEEYIGGNFGQGGASSGVWTDTSSSLTVGANQMNNFAKANSINSGHYSGVMNDVCILKKIEYSM</sequence>
<name>A0A1R0H294_9FUNG</name>
<gene>
    <name evidence="1" type="ORF">AYI68_g2636</name>
</gene>
<dbReference type="EMBL" id="LSSL01000999">
    <property type="protein sequence ID" value="OLY83227.1"/>
    <property type="molecule type" value="Genomic_DNA"/>
</dbReference>
<protein>
    <submittedName>
        <fullName evidence="1">Uncharacterized protein</fullName>
    </submittedName>
</protein>
<dbReference type="AlphaFoldDB" id="A0A1R0H294"/>